<evidence type="ECO:0000313" key="3">
    <source>
        <dbReference type="Proteomes" id="UP000199071"/>
    </source>
</evidence>
<name>A0A1G6AGU4_9HYPH</name>
<dbReference type="PANTHER" id="PTHR15020:SF50">
    <property type="entry name" value="UPF0659 PROTEIN YMR090W"/>
    <property type="match status" value="1"/>
</dbReference>
<proteinExistence type="predicted"/>
<dbReference type="Gene3D" id="3.40.50.720">
    <property type="entry name" value="NAD(P)-binding Rossmann-like Domain"/>
    <property type="match status" value="1"/>
</dbReference>
<dbReference type="RefSeq" id="WP_090874668.1">
    <property type="nucleotide sequence ID" value="NZ_FMXQ01000001.1"/>
</dbReference>
<reference evidence="2 3" key="1">
    <citation type="submission" date="2016-10" db="EMBL/GenBank/DDBJ databases">
        <authorList>
            <person name="de Groot N.N."/>
        </authorList>
    </citation>
    <scope>NUCLEOTIDE SEQUENCE [LARGE SCALE GENOMIC DNA]</scope>
    <source>
        <strain evidence="2 3">ATCC 35022</strain>
    </source>
</reference>
<organism evidence="2 3">
    <name type="scientific">Bauldia litoralis</name>
    <dbReference type="NCBI Taxonomy" id="665467"/>
    <lineage>
        <taxon>Bacteria</taxon>
        <taxon>Pseudomonadati</taxon>
        <taxon>Pseudomonadota</taxon>
        <taxon>Alphaproteobacteria</taxon>
        <taxon>Hyphomicrobiales</taxon>
        <taxon>Kaistiaceae</taxon>
        <taxon>Bauldia</taxon>
    </lineage>
</organism>
<dbReference type="AlphaFoldDB" id="A0A1G6AGU4"/>
<dbReference type="Pfam" id="PF13460">
    <property type="entry name" value="NAD_binding_10"/>
    <property type="match status" value="1"/>
</dbReference>
<dbReference type="InterPro" id="IPR036291">
    <property type="entry name" value="NAD(P)-bd_dom_sf"/>
</dbReference>
<gene>
    <name evidence="2" type="ORF">SAMN02982931_00568</name>
</gene>
<dbReference type="PANTHER" id="PTHR15020">
    <property type="entry name" value="FLAVIN REDUCTASE-RELATED"/>
    <property type="match status" value="1"/>
</dbReference>
<evidence type="ECO:0000313" key="2">
    <source>
        <dbReference type="EMBL" id="SDB07333.1"/>
    </source>
</evidence>
<dbReference type="Proteomes" id="UP000199071">
    <property type="component" value="Unassembled WGS sequence"/>
</dbReference>
<dbReference type="InterPro" id="IPR016040">
    <property type="entry name" value="NAD(P)-bd_dom"/>
</dbReference>
<accession>A0A1G6AGU4</accession>
<dbReference type="OrthoDB" id="7352421at2"/>
<feature type="domain" description="NAD(P)-binding" evidence="1">
    <location>
        <begin position="8"/>
        <end position="199"/>
    </location>
</feature>
<dbReference type="STRING" id="665467.SAMN02982931_00568"/>
<protein>
    <submittedName>
        <fullName evidence="2">Putative NADH-flavin reductase</fullName>
    </submittedName>
</protein>
<dbReference type="SUPFAM" id="SSF51735">
    <property type="entry name" value="NAD(P)-binding Rossmann-fold domains"/>
    <property type="match status" value="1"/>
</dbReference>
<dbReference type="EMBL" id="FMXQ01000001">
    <property type="protein sequence ID" value="SDB07333.1"/>
    <property type="molecule type" value="Genomic_DNA"/>
</dbReference>
<keyword evidence="3" id="KW-1185">Reference proteome</keyword>
<sequence length="212" mass="22536">MSVVLVIGASSGIGLETARRALAAGFTVRAMARSKPPLKASSGALEIVSGDALDSAAIAAALTGVDAVIQTLGLGSSGRFGTVTLFSQATRILIAAMQDQSIRRLVSVTGFGAGDSRRAMPWLQRVPFDLVLGRAYADKSEQERLIRESGLDWTIVRPGILIGDSRPRPTVVLDDPADWRAGVIARSAVADFLVDQIDDRRYLHKAPVLVEQ</sequence>
<evidence type="ECO:0000259" key="1">
    <source>
        <dbReference type="Pfam" id="PF13460"/>
    </source>
</evidence>